<comment type="caution">
    <text evidence="1">The sequence shown here is derived from an EMBL/GenBank/DDBJ whole genome shotgun (WGS) entry which is preliminary data.</text>
</comment>
<organism evidence="1 2">
    <name type="scientific">Auriscalpium vulgare</name>
    <dbReference type="NCBI Taxonomy" id="40419"/>
    <lineage>
        <taxon>Eukaryota</taxon>
        <taxon>Fungi</taxon>
        <taxon>Dikarya</taxon>
        <taxon>Basidiomycota</taxon>
        <taxon>Agaricomycotina</taxon>
        <taxon>Agaricomycetes</taxon>
        <taxon>Russulales</taxon>
        <taxon>Auriscalpiaceae</taxon>
        <taxon>Auriscalpium</taxon>
    </lineage>
</organism>
<reference evidence="1" key="2">
    <citation type="journal article" date="2022" name="New Phytol.">
        <title>Evolutionary transition to the ectomycorrhizal habit in the genomes of a hyperdiverse lineage of mushroom-forming fungi.</title>
        <authorList>
            <person name="Looney B."/>
            <person name="Miyauchi S."/>
            <person name="Morin E."/>
            <person name="Drula E."/>
            <person name="Courty P.E."/>
            <person name="Kohler A."/>
            <person name="Kuo A."/>
            <person name="LaButti K."/>
            <person name="Pangilinan J."/>
            <person name="Lipzen A."/>
            <person name="Riley R."/>
            <person name="Andreopoulos W."/>
            <person name="He G."/>
            <person name="Johnson J."/>
            <person name="Nolan M."/>
            <person name="Tritt A."/>
            <person name="Barry K.W."/>
            <person name="Grigoriev I.V."/>
            <person name="Nagy L.G."/>
            <person name="Hibbett D."/>
            <person name="Henrissat B."/>
            <person name="Matheny P.B."/>
            <person name="Labbe J."/>
            <person name="Martin F.M."/>
        </authorList>
    </citation>
    <scope>NUCLEOTIDE SEQUENCE</scope>
    <source>
        <strain evidence="1">FP105234-sp</strain>
    </source>
</reference>
<keyword evidence="2" id="KW-1185">Reference proteome</keyword>
<sequence>MSRLKRKSEDSQQAPRSPPTPNPISASSPASYPVSSLQQLSAGVIQLKHKGFTVRLPPTWITAFEDKQSLDKIRNPGKTFCSRLWGKANLTDSDYGFRADEELLAQRFLPFTGGRLLIRQEYGLMYQRAEDMYRHLPEGGVVVTGQPGVGKTASIAYIVARHLSERRIIAVFLAGELFLFTEEGVFTHANPSLAHADYDLNTGLPPKDCPWLLIDASTKKHEPPPDSLVLSPSIFPLHLTSPDKDRYKGWLKQRQGIVFIMSPWTEDELREGLAFQKFYHRAAPGQQAAYLAKLSEFIEQYGCSARDIYSALTGT</sequence>
<accession>A0ACB8S408</accession>
<gene>
    <name evidence="1" type="ORF">FA95DRAFT_1555341</name>
</gene>
<evidence type="ECO:0000313" key="2">
    <source>
        <dbReference type="Proteomes" id="UP000814033"/>
    </source>
</evidence>
<proteinExistence type="predicted"/>
<dbReference type="Proteomes" id="UP000814033">
    <property type="component" value="Unassembled WGS sequence"/>
</dbReference>
<name>A0ACB8S408_9AGAM</name>
<protein>
    <submittedName>
        <fullName evidence="1">Uncharacterized protein</fullName>
    </submittedName>
</protein>
<evidence type="ECO:0000313" key="1">
    <source>
        <dbReference type="EMBL" id="KAI0050838.1"/>
    </source>
</evidence>
<dbReference type="EMBL" id="MU275858">
    <property type="protein sequence ID" value="KAI0050838.1"/>
    <property type="molecule type" value="Genomic_DNA"/>
</dbReference>
<reference evidence="1" key="1">
    <citation type="submission" date="2021-02" db="EMBL/GenBank/DDBJ databases">
        <authorList>
            <consortium name="DOE Joint Genome Institute"/>
            <person name="Ahrendt S."/>
            <person name="Looney B.P."/>
            <person name="Miyauchi S."/>
            <person name="Morin E."/>
            <person name="Drula E."/>
            <person name="Courty P.E."/>
            <person name="Chicoki N."/>
            <person name="Fauchery L."/>
            <person name="Kohler A."/>
            <person name="Kuo A."/>
            <person name="Labutti K."/>
            <person name="Pangilinan J."/>
            <person name="Lipzen A."/>
            <person name="Riley R."/>
            <person name="Andreopoulos W."/>
            <person name="He G."/>
            <person name="Johnson J."/>
            <person name="Barry K.W."/>
            <person name="Grigoriev I.V."/>
            <person name="Nagy L."/>
            <person name="Hibbett D."/>
            <person name="Henrissat B."/>
            <person name="Matheny P.B."/>
            <person name="Labbe J."/>
            <person name="Martin F."/>
        </authorList>
    </citation>
    <scope>NUCLEOTIDE SEQUENCE</scope>
    <source>
        <strain evidence="1">FP105234-sp</strain>
    </source>
</reference>